<gene>
    <name evidence="3" type="ORF">DBW71_03545</name>
</gene>
<name>A0A368DPI7_9PROT</name>
<dbReference type="Pfam" id="PF22725">
    <property type="entry name" value="GFO_IDH_MocA_C3"/>
    <property type="match status" value="1"/>
</dbReference>
<feature type="domain" description="Gfo/Idh/MocA-like oxidoreductase N-terminal" evidence="1">
    <location>
        <begin position="2"/>
        <end position="120"/>
    </location>
</feature>
<dbReference type="PANTHER" id="PTHR43377:SF1">
    <property type="entry name" value="BILIVERDIN REDUCTASE A"/>
    <property type="match status" value="1"/>
</dbReference>
<dbReference type="InterPro" id="IPR036291">
    <property type="entry name" value="NAD(P)-bd_dom_sf"/>
</dbReference>
<dbReference type="GO" id="GO:0000166">
    <property type="term" value="F:nucleotide binding"/>
    <property type="evidence" value="ECO:0007669"/>
    <property type="project" value="InterPro"/>
</dbReference>
<dbReference type="InterPro" id="IPR055170">
    <property type="entry name" value="GFO_IDH_MocA-like_dom"/>
</dbReference>
<sequence>MINAAMIGLGWWGKHSIDSIKMSEKIKITGACSRNTENHKDFLSENGLHLYKTYQEVLNDKSIDAVILTTPHSMHAEQIIAAAEHDKHVFAEKPLTLTKADAVRCLDALKKKNLKLGIGFSRRFQPAYLDLMNMVKDGEIGQVLHIEGEQSGPSAYKLKDGMWRAKKEESPGGAMAARGTHVMDAMISIAGEVDRISCISERRVLDFDLDDTTSMMMKFKSGISGYLGTIYVTADIWRLHVYGSKGYLLMDAETRLIKKTLDNKESVKDYPPTNIVGLALEAFADDVEGKKAFPVTSEEAIYGVAAFEAMVKSAQNEYEWVKLD</sequence>
<reference evidence="3 4" key="1">
    <citation type="journal article" date="2018" name="Microbiome">
        <title>Fine metagenomic profile of the Mediterranean stratified and mixed water columns revealed by assembly and recruitment.</title>
        <authorList>
            <person name="Haro-Moreno J.M."/>
            <person name="Lopez-Perez M."/>
            <person name="De La Torre J.R."/>
            <person name="Picazo A."/>
            <person name="Camacho A."/>
            <person name="Rodriguez-Valera F."/>
        </authorList>
    </citation>
    <scope>NUCLEOTIDE SEQUENCE [LARGE SCALE GENOMIC DNA]</scope>
    <source>
        <strain evidence="3">MED-G57</strain>
    </source>
</reference>
<dbReference type="Gene3D" id="3.40.50.720">
    <property type="entry name" value="NAD(P)-binding Rossmann-like Domain"/>
    <property type="match status" value="1"/>
</dbReference>
<feature type="domain" description="GFO/IDH/MocA-like oxidoreductase" evidence="2">
    <location>
        <begin position="130"/>
        <end position="248"/>
    </location>
</feature>
<dbReference type="InterPro" id="IPR051450">
    <property type="entry name" value="Gfo/Idh/MocA_Oxidoreductases"/>
</dbReference>
<dbReference type="InterPro" id="IPR000683">
    <property type="entry name" value="Gfo/Idh/MocA-like_OxRdtase_N"/>
</dbReference>
<dbReference type="Pfam" id="PF01408">
    <property type="entry name" value="GFO_IDH_MocA"/>
    <property type="match status" value="1"/>
</dbReference>
<proteinExistence type="predicted"/>
<organism evidence="3 4">
    <name type="scientific">PS1 clade bacterium</name>
    <dbReference type="NCBI Taxonomy" id="2175152"/>
    <lineage>
        <taxon>Bacteria</taxon>
        <taxon>Pseudomonadati</taxon>
        <taxon>Pseudomonadota</taxon>
        <taxon>Alphaproteobacteria</taxon>
        <taxon>PS1 clade</taxon>
    </lineage>
</organism>
<dbReference type="Proteomes" id="UP000253570">
    <property type="component" value="Unassembled WGS sequence"/>
</dbReference>
<evidence type="ECO:0000259" key="2">
    <source>
        <dbReference type="Pfam" id="PF22725"/>
    </source>
</evidence>
<dbReference type="PANTHER" id="PTHR43377">
    <property type="entry name" value="BILIVERDIN REDUCTASE A"/>
    <property type="match status" value="1"/>
</dbReference>
<evidence type="ECO:0000259" key="1">
    <source>
        <dbReference type="Pfam" id="PF01408"/>
    </source>
</evidence>
<protein>
    <submittedName>
        <fullName evidence="3">Gfo/Idh/MocA family oxidoreductase</fullName>
    </submittedName>
</protein>
<comment type="caution">
    <text evidence="3">The sequence shown here is derived from an EMBL/GenBank/DDBJ whole genome shotgun (WGS) entry which is preliminary data.</text>
</comment>
<evidence type="ECO:0000313" key="4">
    <source>
        <dbReference type="Proteomes" id="UP000253570"/>
    </source>
</evidence>
<evidence type="ECO:0000313" key="3">
    <source>
        <dbReference type="EMBL" id="RCL73564.1"/>
    </source>
</evidence>
<dbReference type="SUPFAM" id="SSF55347">
    <property type="entry name" value="Glyceraldehyde-3-phosphate dehydrogenase-like, C-terminal domain"/>
    <property type="match status" value="1"/>
</dbReference>
<dbReference type="Gene3D" id="3.30.360.10">
    <property type="entry name" value="Dihydrodipicolinate Reductase, domain 2"/>
    <property type="match status" value="1"/>
</dbReference>
<dbReference type="AlphaFoldDB" id="A0A368DPI7"/>
<dbReference type="SUPFAM" id="SSF51735">
    <property type="entry name" value="NAD(P)-binding Rossmann-fold domains"/>
    <property type="match status" value="1"/>
</dbReference>
<dbReference type="EMBL" id="QOQD01000006">
    <property type="protein sequence ID" value="RCL73564.1"/>
    <property type="molecule type" value="Genomic_DNA"/>
</dbReference>
<accession>A0A368DPI7</accession>